<evidence type="ECO:0000256" key="5">
    <source>
        <dbReference type="SAM" id="SignalP"/>
    </source>
</evidence>
<dbReference type="Proteomes" id="UP000030746">
    <property type="component" value="Unassembled WGS sequence"/>
</dbReference>
<dbReference type="STRING" id="225164.V3ZQ10"/>
<keyword evidence="5" id="KW-0732">Signal</keyword>
<evidence type="ECO:0000256" key="3">
    <source>
        <dbReference type="RuleBase" id="RU000489"/>
    </source>
</evidence>
<protein>
    <recommendedName>
        <fullName evidence="6">GH18 domain-containing protein</fullName>
    </recommendedName>
</protein>
<evidence type="ECO:0000256" key="1">
    <source>
        <dbReference type="ARBA" id="ARBA00022801"/>
    </source>
</evidence>
<dbReference type="GO" id="GO:0006032">
    <property type="term" value="P:chitin catabolic process"/>
    <property type="evidence" value="ECO:0007669"/>
    <property type="project" value="UniProtKB-ARBA"/>
</dbReference>
<proteinExistence type="inferred from homology"/>
<dbReference type="InterPro" id="IPR001223">
    <property type="entry name" value="Glyco_hydro18_cat"/>
</dbReference>
<dbReference type="PANTHER" id="PTHR11177">
    <property type="entry name" value="CHITINASE"/>
    <property type="match status" value="1"/>
</dbReference>
<keyword evidence="1 3" id="KW-0378">Hydrolase</keyword>
<dbReference type="InterPro" id="IPR001579">
    <property type="entry name" value="Glyco_hydro_18_chit_AS"/>
</dbReference>
<accession>V3ZQ10</accession>
<dbReference type="SUPFAM" id="SSF51445">
    <property type="entry name" value="(Trans)glycosidases"/>
    <property type="match status" value="1"/>
</dbReference>
<dbReference type="OrthoDB" id="76388at2759"/>
<organism evidence="7 8">
    <name type="scientific">Lottia gigantea</name>
    <name type="common">Giant owl limpet</name>
    <dbReference type="NCBI Taxonomy" id="225164"/>
    <lineage>
        <taxon>Eukaryota</taxon>
        <taxon>Metazoa</taxon>
        <taxon>Spiralia</taxon>
        <taxon>Lophotrochozoa</taxon>
        <taxon>Mollusca</taxon>
        <taxon>Gastropoda</taxon>
        <taxon>Patellogastropoda</taxon>
        <taxon>Lottioidea</taxon>
        <taxon>Lottiidae</taxon>
        <taxon>Lottia</taxon>
    </lineage>
</organism>
<evidence type="ECO:0000313" key="8">
    <source>
        <dbReference type="Proteomes" id="UP000030746"/>
    </source>
</evidence>
<evidence type="ECO:0000256" key="4">
    <source>
        <dbReference type="RuleBase" id="RU004453"/>
    </source>
</evidence>
<dbReference type="InterPro" id="IPR017853">
    <property type="entry name" value="GH"/>
</dbReference>
<dbReference type="InterPro" id="IPR029070">
    <property type="entry name" value="Chitinase_insertion_sf"/>
</dbReference>
<dbReference type="GO" id="GO:0005975">
    <property type="term" value="P:carbohydrate metabolic process"/>
    <property type="evidence" value="ECO:0007669"/>
    <property type="project" value="InterPro"/>
</dbReference>
<dbReference type="GO" id="GO:0005576">
    <property type="term" value="C:extracellular region"/>
    <property type="evidence" value="ECO:0007669"/>
    <property type="project" value="TreeGrafter"/>
</dbReference>
<dbReference type="PROSITE" id="PS51910">
    <property type="entry name" value="GH18_2"/>
    <property type="match status" value="1"/>
</dbReference>
<dbReference type="Gene3D" id="3.10.50.10">
    <property type="match status" value="1"/>
</dbReference>
<dbReference type="GeneID" id="20233239"/>
<dbReference type="OMA" id="CQVIADG"/>
<dbReference type="HOGENOM" id="CLU_002833_3_0_1"/>
<dbReference type="PANTHER" id="PTHR11177:SF390">
    <property type="entry name" value="CHITINASE 11"/>
    <property type="match status" value="1"/>
</dbReference>
<dbReference type="Gene3D" id="3.20.20.80">
    <property type="entry name" value="Glycosidases"/>
    <property type="match status" value="1"/>
</dbReference>
<keyword evidence="2 3" id="KW-0326">Glycosidase</keyword>
<dbReference type="InterPro" id="IPR050314">
    <property type="entry name" value="Glycosyl_Hydrlase_18"/>
</dbReference>
<dbReference type="PROSITE" id="PS01095">
    <property type="entry name" value="GH18_1"/>
    <property type="match status" value="1"/>
</dbReference>
<reference evidence="7 8" key="1">
    <citation type="journal article" date="2013" name="Nature">
        <title>Insights into bilaterian evolution from three spiralian genomes.</title>
        <authorList>
            <person name="Simakov O."/>
            <person name="Marletaz F."/>
            <person name="Cho S.J."/>
            <person name="Edsinger-Gonzales E."/>
            <person name="Havlak P."/>
            <person name="Hellsten U."/>
            <person name="Kuo D.H."/>
            <person name="Larsson T."/>
            <person name="Lv J."/>
            <person name="Arendt D."/>
            <person name="Savage R."/>
            <person name="Osoegawa K."/>
            <person name="de Jong P."/>
            <person name="Grimwood J."/>
            <person name="Chapman J.A."/>
            <person name="Shapiro H."/>
            <person name="Aerts A."/>
            <person name="Otillar R.P."/>
            <person name="Terry A.Y."/>
            <person name="Boore J.L."/>
            <person name="Grigoriev I.V."/>
            <person name="Lindberg D.R."/>
            <person name="Seaver E.C."/>
            <person name="Weisblat D.A."/>
            <person name="Putnam N.H."/>
            <person name="Rokhsar D.S."/>
        </authorList>
    </citation>
    <scope>NUCLEOTIDE SEQUENCE [LARGE SCALE GENOMIC DNA]</scope>
</reference>
<dbReference type="SUPFAM" id="SSF54556">
    <property type="entry name" value="Chitinase insertion domain"/>
    <property type="match status" value="1"/>
</dbReference>
<feature type="chain" id="PRO_5004716481" description="GH18 domain-containing protein" evidence="5">
    <location>
        <begin position="18"/>
        <end position="293"/>
    </location>
</feature>
<dbReference type="Pfam" id="PF00704">
    <property type="entry name" value="Glyco_hydro_18"/>
    <property type="match status" value="1"/>
</dbReference>
<feature type="domain" description="GH18" evidence="6">
    <location>
        <begin position="1"/>
        <end position="289"/>
    </location>
</feature>
<dbReference type="SMART" id="SM00636">
    <property type="entry name" value="Glyco_18"/>
    <property type="match status" value="1"/>
</dbReference>
<name>V3ZQ10_LOTGI</name>
<evidence type="ECO:0000256" key="2">
    <source>
        <dbReference type="ARBA" id="ARBA00023295"/>
    </source>
</evidence>
<keyword evidence="8" id="KW-1185">Reference proteome</keyword>
<dbReference type="EMBL" id="KB203470">
    <property type="protein sequence ID" value="ESO84590.1"/>
    <property type="molecule type" value="Genomic_DNA"/>
</dbReference>
<feature type="signal peptide" evidence="5">
    <location>
        <begin position="1"/>
        <end position="17"/>
    </location>
</feature>
<dbReference type="InterPro" id="IPR011583">
    <property type="entry name" value="Chitinase_II/V-like_cat"/>
</dbReference>
<sequence>MPLLIICNLSLYRFAESVIPYLVDYGFDGLDLDWEFPAWGRFRSKPEQKHNFTLTLQALRETFDNYTEKRVLPKYLLTTAVASTIPLILGCYEIPEMSKYVDFINLMTYDIHGFGKTTPFTGHNSPMYSGQSLLDKTIFYYYNMVNIDFIYELWVEHGMKKSQIRVGIPTYAHTFHLLSEKSHGLYSLATGYNTTLGDEISRALICKLLNDTSFKQVWDKDCAVPYAYSGTTWISYENKQSVYMKVKWILENKYGGIMTYSLNVDDYVGQQCGEKWPMHRNIFNAAKKYSPIQ</sequence>
<dbReference type="KEGG" id="lgi:LOTGIDRAFT_131946"/>
<dbReference type="RefSeq" id="XP_009064789.1">
    <property type="nucleotide sequence ID" value="XM_009066541.1"/>
</dbReference>
<evidence type="ECO:0000313" key="7">
    <source>
        <dbReference type="EMBL" id="ESO84590.1"/>
    </source>
</evidence>
<dbReference type="GO" id="GO:0004568">
    <property type="term" value="F:chitinase activity"/>
    <property type="evidence" value="ECO:0007669"/>
    <property type="project" value="UniProtKB-ARBA"/>
</dbReference>
<dbReference type="CTD" id="20233239"/>
<dbReference type="GO" id="GO:0008061">
    <property type="term" value="F:chitin binding"/>
    <property type="evidence" value="ECO:0007669"/>
    <property type="project" value="InterPro"/>
</dbReference>
<gene>
    <name evidence="7" type="ORF">LOTGIDRAFT_131946</name>
</gene>
<comment type="similarity">
    <text evidence="4">Belongs to the glycosyl hydrolase 18 family.</text>
</comment>
<evidence type="ECO:0000259" key="6">
    <source>
        <dbReference type="PROSITE" id="PS51910"/>
    </source>
</evidence>
<dbReference type="AlphaFoldDB" id="V3ZQ10"/>